<evidence type="ECO:0000313" key="1">
    <source>
        <dbReference type="EMBL" id="GJJ07798.1"/>
    </source>
</evidence>
<proteinExistence type="predicted"/>
<evidence type="ECO:0000313" key="2">
    <source>
        <dbReference type="Proteomes" id="UP001050691"/>
    </source>
</evidence>
<reference evidence="1" key="1">
    <citation type="submission" date="2021-10" db="EMBL/GenBank/DDBJ databases">
        <title>De novo Genome Assembly of Clathrus columnatus (Basidiomycota, Fungi) Using Illumina and Nanopore Sequence Data.</title>
        <authorList>
            <person name="Ogiso-Tanaka E."/>
            <person name="Itagaki H."/>
            <person name="Hosoya T."/>
            <person name="Hosaka K."/>
        </authorList>
    </citation>
    <scope>NUCLEOTIDE SEQUENCE</scope>
    <source>
        <strain evidence="1">MO-923</strain>
    </source>
</reference>
<dbReference type="EMBL" id="BPWL01000002">
    <property type="protein sequence ID" value="GJJ07798.1"/>
    <property type="molecule type" value="Genomic_DNA"/>
</dbReference>
<accession>A0AAV5A557</accession>
<sequence>MPQVISISENSEDHKIAALALSNCLDKLNLKHHDIDVLVESENLDFLTLRQEITRMNRHFATAGVQFYFVKNIDLLEEDPDEEQLVYSSKDNVLIEMLRTGSLGLPHVAGPIYPIYDGSAIKISQAHYSLDVDDHDGRPGTTYAETVADPTNFKDTKWIAIIVLESVQIERKSVV</sequence>
<dbReference type="AlphaFoldDB" id="A0AAV5A557"/>
<protein>
    <submittedName>
        <fullName evidence="1">Uncharacterized protein</fullName>
    </submittedName>
</protein>
<comment type="caution">
    <text evidence="1">The sequence shown here is derived from an EMBL/GenBank/DDBJ whole genome shotgun (WGS) entry which is preliminary data.</text>
</comment>
<name>A0AAV5A557_9AGAM</name>
<keyword evidence="2" id="KW-1185">Reference proteome</keyword>
<organism evidence="1 2">
    <name type="scientific">Clathrus columnatus</name>
    <dbReference type="NCBI Taxonomy" id="1419009"/>
    <lineage>
        <taxon>Eukaryota</taxon>
        <taxon>Fungi</taxon>
        <taxon>Dikarya</taxon>
        <taxon>Basidiomycota</taxon>
        <taxon>Agaricomycotina</taxon>
        <taxon>Agaricomycetes</taxon>
        <taxon>Phallomycetidae</taxon>
        <taxon>Phallales</taxon>
        <taxon>Clathraceae</taxon>
        <taxon>Clathrus</taxon>
    </lineage>
</organism>
<gene>
    <name evidence="1" type="ORF">Clacol_002003</name>
</gene>
<dbReference type="Proteomes" id="UP001050691">
    <property type="component" value="Unassembled WGS sequence"/>
</dbReference>